<evidence type="ECO:0000313" key="2">
    <source>
        <dbReference type="Proteomes" id="UP000018948"/>
    </source>
</evidence>
<organism evidence="1 2">
    <name type="scientific">Phytophthora nicotianae P10297</name>
    <dbReference type="NCBI Taxonomy" id="1317064"/>
    <lineage>
        <taxon>Eukaryota</taxon>
        <taxon>Sar</taxon>
        <taxon>Stramenopiles</taxon>
        <taxon>Oomycota</taxon>
        <taxon>Peronosporomycetes</taxon>
        <taxon>Peronosporales</taxon>
        <taxon>Peronosporaceae</taxon>
        <taxon>Phytophthora</taxon>
    </lineage>
</organism>
<evidence type="ECO:0000313" key="1">
    <source>
        <dbReference type="EMBL" id="ETP38154.1"/>
    </source>
</evidence>
<proteinExistence type="predicted"/>
<reference evidence="1 2" key="1">
    <citation type="submission" date="2013-11" db="EMBL/GenBank/DDBJ databases">
        <title>The Genome Sequence of Phytophthora parasitica P10297.</title>
        <authorList>
            <consortium name="The Broad Institute Genomics Platform"/>
            <person name="Russ C."/>
            <person name="Tyler B."/>
            <person name="Panabieres F."/>
            <person name="Shan W."/>
            <person name="Tripathy S."/>
            <person name="Grunwald N."/>
            <person name="Machado M."/>
            <person name="Johnson C.S."/>
            <person name="Walker B."/>
            <person name="Young S.K."/>
            <person name="Zeng Q."/>
            <person name="Gargeya S."/>
            <person name="Fitzgerald M."/>
            <person name="Haas B."/>
            <person name="Abouelleil A."/>
            <person name="Allen A.W."/>
            <person name="Alvarado L."/>
            <person name="Arachchi H.M."/>
            <person name="Berlin A.M."/>
            <person name="Chapman S.B."/>
            <person name="Gainer-Dewar J."/>
            <person name="Goldberg J."/>
            <person name="Griggs A."/>
            <person name="Gujja S."/>
            <person name="Hansen M."/>
            <person name="Howarth C."/>
            <person name="Imamovic A."/>
            <person name="Ireland A."/>
            <person name="Larimer J."/>
            <person name="McCowan C."/>
            <person name="Murphy C."/>
            <person name="Pearson M."/>
            <person name="Poon T.W."/>
            <person name="Priest M."/>
            <person name="Roberts A."/>
            <person name="Saif S."/>
            <person name="Shea T."/>
            <person name="Sisk P."/>
            <person name="Sykes S."/>
            <person name="Wortman J."/>
            <person name="Nusbaum C."/>
            <person name="Birren B."/>
        </authorList>
    </citation>
    <scope>NUCLEOTIDE SEQUENCE [LARGE SCALE GENOMIC DNA]</scope>
    <source>
        <strain evidence="1 2">P10297</strain>
    </source>
</reference>
<dbReference type="EMBL" id="ANIY01002955">
    <property type="protein sequence ID" value="ETP38154.1"/>
    <property type="molecule type" value="Genomic_DNA"/>
</dbReference>
<sequence length="90" mass="10753">MTTLLFSHRILPIPRKHHGWSCWRHRPIQRRCSRYWKSTSSIILTKLMIPPIDCSFYCGLTRQLQSWLNNSWIFSFSTVLIKLISTGCHY</sequence>
<dbReference type="Proteomes" id="UP000018948">
    <property type="component" value="Unassembled WGS sequence"/>
</dbReference>
<name>W2YW24_PHYNI</name>
<comment type="caution">
    <text evidence="1">The sequence shown here is derived from an EMBL/GenBank/DDBJ whole genome shotgun (WGS) entry which is preliminary data.</text>
</comment>
<accession>W2YW24</accession>
<gene>
    <name evidence="1" type="ORF">F442_14170</name>
</gene>
<dbReference type="AlphaFoldDB" id="W2YW24"/>
<protein>
    <submittedName>
        <fullName evidence="1">Uncharacterized protein</fullName>
    </submittedName>
</protein>